<gene>
    <name evidence="1" type="ORF">HKBW3S06_01520</name>
</gene>
<dbReference type="EMBL" id="BLRV01000320">
    <property type="protein sequence ID" value="GFP22293.1"/>
    <property type="molecule type" value="Genomic_DNA"/>
</dbReference>
<feature type="non-terminal residue" evidence="1">
    <location>
        <position position="58"/>
    </location>
</feature>
<sequence length="58" mass="6615">MTLKTSSIIVHGIELFYANPLAKNPAWPPSDHYLRIKVSVKAPGYWLSLCWLTSLQEE</sequence>
<accession>A0A6V8NQE2</accession>
<reference evidence="1 2" key="1">
    <citation type="journal article" date="2020" name="Front. Microbiol.">
        <title>Single-cell genomics of novel Actinobacteria with the Wood-Ljungdahl pathway discovered in a serpentinizing system.</title>
        <authorList>
            <person name="Merino N."/>
            <person name="Kawai M."/>
            <person name="Boyd E.S."/>
            <person name="Colman D.R."/>
            <person name="McGlynn S.E."/>
            <person name="Nealson K.H."/>
            <person name="Kurokawa K."/>
            <person name="Hongoh Y."/>
        </authorList>
    </citation>
    <scope>NUCLEOTIDE SEQUENCE [LARGE SCALE GENOMIC DNA]</scope>
    <source>
        <strain evidence="1 2">S06</strain>
    </source>
</reference>
<proteinExistence type="predicted"/>
<dbReference type="AlphaFoldDB" id="A0A6V8NQE2"/>
<evidence type="ECO:0000313" key="2">
    <source>
        <dbReference type="Proteomes" id="UP000580051"/>
    </source>
</evidence>
<comment type="caution">
    <text evidence="1">The sequence shown here is derived from an EMBL/GenBank/DDBJ whole genome shotgun (WGS) entry which is preliminary data.</text>
</comment>
<evidence type="ECO:0000313" key="1">
    <source>
        <dbReference type="EMBL" id="GFP22293.1"/>
    </source>
</evidence>
<dbReference type="Proteomes" id="UP000580051">
    <property type="component" value="Unassembled WGS sequence"/>
</dbReference>
<name>A0A6V8NQE2_9ACTN</name>
<protein>
    <submittedName>
        <fullName evidence="1">Uncharacterized protein</fullName>
    </submittedName>
</protein>
<organism evidence="1 2">
    <name type="scientific">Candidatus Hakubella thermalkaliphila</name>
    <dbReference type="NCBI Taxonomy" id="2754717"/>
    <lineage>
        <taxon>Bacteria</taxon>
        <taxon>Bacillati</taxon>
        <taxon>Actinomycetota</taxon>
        <taxon>Actinomycetota incertae sedis</taxon>
        <taxon>Candidatus Hakubellales</taxon>
        <taxon>Candidatus Hakubellaceae</taxon>
        <taxon>Candidatus Hakubella</taxon>
    </lineage>
</organism>